<evidence type="ECO:0000256" key="1">
    <source>
        <dbReference type="SAM" id="MobiDB-lite"/>
    </source>
</evidence>
<proteinExistence type="predicted"/>
<accession>A0A1M2V8S8</accession>
<protein>
    <submittedName>
        <fullName evidence="2">Uncharacterized protein</fullName>
    </submittedName>
</protein>
<comment type="caution">
    <text evidence="2">The sequence shown here is derived from an EMBL/GenBank/DDBJ whole genome shotgun (WGS) entry which is preliminary data.</text>
</comment>
<evidence type="ECO:0000313" key="3">
    <source>
        <dbReference type="Proteomes" id="UP000184267"/>
    </source>
</evidence>
<gene>
    <name evidence="2" type="ORF">TRAPUB_5257</name>
</gene>
<dbReference type="AlphaFoldDB" id="A0A1M2V8S8"/>
<name>A0A1M2V8S8_TRAPU</name>
<keyword evidence="3" id="KW-1185">Reference proteome</keyword>
<evidence type="ECO:0000313" key="2">
    <source>
        <dbReference type="EMBL" id="OJT04021.1"/>
    </source>
</evidence>
<sequence>MEEDWSEPEPMKPTPPTKKQASAPQRAGQSVKESRSSMVSVVSAWPLPWNASVVFRMMLRSERVTCMGEGTMPTVPSASML</sequence>
<feature type="region of interest" description="Disordered" evidence="1">
    <location>
        <begin position="1"/>
        <end position="36"/>
    </location>
</feature>
<dbReference type="EMBL" id="MNAD01001563">
    <property type="protein sequence ID" value="OJT04021.1"/>
    <property type="molecule type" value="Genomic_DNA"/>
</dbReference>
<dbReference type="Proteomes" id="UP000184267">
    <property type="component" value="Unassembled WGS sequence"/>
</dbReference>
<organism evidence="2 3">
    <name type="scientific">Trametes pubescens</name>
    <name type="common">White-rot fungus</name>
    <dbReference type="NCBI Taxonomy" id="154538"/>
    <lineage>
        <taxon>Eukaryota</taxon>
        <taxon>Fungi</taxon>
        <taxon>Dikarya</taxon>
        <taxon>Basidiomycota</taxon>
        <taxon>Agaricomycotina</taxon>
        <taxon>Agaricomycetes</taxon>
        <taxon>Polyporales</taxon>
        <taxon>Polyporaceae</taxon>
        <taxon>Trametes</taxon>
    </lineage>
</organism>
<reference evidence="2 3" key="1">
    <citation type="submission" date="2016-10" db="EMBL/GenBank/DDBJ databases">
        <title>Genome sequence of the basidiomycete white-rot fungus Trametes pubescens.</title>
        <authorList>
            <person name="Makela M.R."/>
            <person name="Granchi Z."/>
            <person name="Peng M."/>
            <person name="De Vries R.P."/>
            <person name="Grigoriev I."/>
            <person name="Riley R."/>
            <person name="Hilden K."/>
        </authorList>
    </citation>
    <scope>NUCLEOTIDE SEQUENCE [LARGE SCALE GENOMIC DNA]</scope>
    <source>
        <strain evidence="2 3">FBCC735</strain>
    </source>
</reference>